<dbReference type="Pfam" id="PF17770">
    <property type="entry name" value="RNase_J_C"/>
    <property type="match status" value="1"/>
</dbReference>
<name>A0ABN7UJA0_GIGMA</name>
<dbReference type="Proteomes" id="UP000789901">
    <property type="component" value="Unassembled WGS sequence"/>
</dbReference>
<evidence type="ECO:0000256" key="3">
    <source>
        <dbReference type="ARBA" id="ARBA00022801"/>
    </source>
</evidence>
<dbReference type="InterPro" id="IPR055132">
    <property type="entry name" value="RNase_J_b_CASP"/>
</dbReference>
<feature type="domain" description="Metallo-beta-lactamase" evidence="7">
    <location>
        <begin position="237"/>
        <end position="430"/>
    </location>
</feature>
<evidence type="ECO:0000256" key="6">
    <source>
        <dbReference type="ARBA" id="ARBA00022884"/>
    </source>
</evidence>
<evidence type="ECO:0000313" key="9">
    <source>
        <dbReference type="Proteomes" id="UP000789901"/>
    </source>
</evidence>
<dbReference type="PROSITE" id="PS01292">
    <property type="entry name" value="UPF0036"/>
    <property type="match status" value="1"/>
</dbReference>
<dbReference type="Gene3D" id="3.10.20.580">
    <property type="match status" value="1"/>
</dbReference>
<dbReference type="PANTHER" id="PTHR43694:SF1">
    <property type="entry name" value="RIBONUCLEASE J"/>
    <property type="match status" value="1"/>
</dbReference>
<keyword evidence="3" id="KW-0378">Hydrolase</keyword>
<dbReference type="InterPro" id="IPR042173">
    <property type="entry name" value="RNase_J_2"/>
</dbReference>
<accession>A0ABN7UJA0</accession>
<dbReference type="Pfam" id="PF00753">
    <property type="entry name" value="Lactamase_B"/>
    <property type="match status" value="1"/>
</dbReference>
<dbReference type="CDD" id="cd07714">
    <property type="entry name" value="RNaseJ_MBL-fold"/>
    <property type="match status" value="1"/>
</dbReference>
<organism evidence="8 9">
    <name type="scientific">Gigaspora margarita</name>
    <dbReference type="NCBI Taxonomy" id="4874"/>
    <lineage>
        <taxon>Eukaryota</taxon>
        <taxon>Fungi</taxon>
        <taxon>Fungi incertae sedis</taxon>
        <taxon>Mucoromycota</taxon>
        <taxon>Glomeromycotina</taxon>
        <taxon>Glomeromycetes</taxon>
        <taxon>Diversisporales</taxon>
        <taxon>Gigasporaceae</taxon>
        <taxon>Gigaspora</taxon>
    </lineage>
</organism>
<proteinExistence type="predicted"/>
<dbReference type="PANTHER" id="PTHR43694">
    <property type="entry name" value="RIBONUCLEASE J"/>
    <property type="match status" value="1"/>
</dbReference>
<reference evidence="8 9" key="1">
    <citation type="submission" date="2021-06" db="EMBL/GenBank/DDBJ databases">
        <authorList>
            <person name="Kallberg Y."/>
            <person name="Tangrot J."/>
            <person name="Rosling A."/>
        </authorList>
    </citation>
    <scope>NUCLEOTIDE SEQUENCE [LARGE SCALE GENOMIC DNA]</scope>
    <source>
        <strain evidence="8 9">120-4 pot B 10/14</strain>
    </source>
</reference>
<keyword evidence="6" id="KW-0694">RNA-binding</keyword>
<keyword evidence="2" id="KW-0479">Metal-binding</keyword>
<dbReference type="InterPro" id="IPR001279">
    <property type="entry name" value="Metallo-B-lactamas"/>
</dbReference>
<dbReference type="Pfam" id="PF07521">
    <property type="entry name" value="RMMBL"/>
    <property type="match status" value="1"/>
</dbReference>
<evidence type="ECO:0000256" key="4">
    <source>
        <dbReference type="ARBA" id="ARBA00022833"/>
    </source>
</evidence>
<dbReference type="SMART" id="SM00849">
    <property type="entry name" value="Lactamase_B"/>
    <property type="match status" value="1"/>
</dbReference>
<dbReference type="Pfam" id="PF22505">
    <property type="entry name" value="RNase_J_b_CASP"/>
    <property type="match status" value="1"/>
</dbReference>
<comment type="caution">
    <text evidence="8">The sequence shown here is derived from an EMBL/GenBank/DDBJ whole genome shotgun (WGS) entry which is preliminary data.</text>
</comment>
<dbReference type="InterPro" id="IPR041636">
    <property type="entry name" value="RNase_J_C"/>
</dbReference>
<evidence type="ECO:0000256" key="2">
    <source>
        <dbReference type="ARBA" id="ARBA00022723"/>
    </source>
</evidence>
<keyword evidence="9" id="KW-1185">Reference proteome</keyword>
<evidence type="ECO:0000259" key="7">
    <source>
        <dbReference type="SMART" id="SM00849"/>
    </source>
</evidence>
<keyword evidence="5" id="KW-0269">Exonuclease</keyword>
<dbReference type="SUPFAM" id="SSF56281">
    <property type="entry name" value="Metallo-hydrolase/oxidoreductase"/>
    <property type="match status" value="1"/>
</dbReference>
<sequence length="611" mass="69653">MTKKLISFRLKDQEQNPKIKEGELIGIPIQSYHDLIWGNCGYLLVSNDKGAIQFLEKERGEPHYFQLETEIRAEGQFMEDMFYHGKFKYFVPQSIIENQNNFLKISIEPKQYYFSGTIDTLTFQGEKINQYHSMELSDEKAGNKPEKTILEIKKSLKKYYEKSHIKSIGFNKGKLYITFFKSGTVPADSFSNRHDRQKLEQVKIYLKSNNKEVLTYSELSASSNINPSHNSNKGSVGKNCYVLEKNEDIIIVDCGIKFLNGSNLADGTIPNFSYLLENRKRIKGLFITHGHEDHIGGIPYLLQLIPNIPIYGSEFSLSLLKQKLRGESKEKTTIFQDDTVIRTGEFRVSFFRVTHSIPGSFGLIIEVMKNNTRVVITVKLAETGKKGVDLLLSDSTNSEVEGNTPSEAKVVKRLENIITEATGRVIITSFASNVYRLKKVIEIAKKTDKKIVLLAVDIAKTPNNKLIIFCTGSQGEEKAVLTKVYENNKEDLLHASGHACQEDLKLMLTLVKPRYFMPFHGDFRMLKKHGHLAQELGLPEKNIFVCSNGEVVEGKAEELNNNLVLREKMSQGGFFLVVLFYDKKKRKLTTPPYIFTYGFINMKKNENLIND</sequence>
<evidence type="ECO:0000313" key="8">
    <source>
        <dbReference type="EMBL" id="CAG8610862.1"/>
    </source>
</evidence>
<keyword evidence="1" id="KW-0540">Nuclease</keyword>
<dbReference type="Gene3D" id="3.40.50.10710">
    <property type="entry name" value="Metallo-hydrolase/oxidoreductase"/>
    <property type="match status" value="1"/>
</dbReference>
<evidence type="ECO:0000256" key="5">
    <source>
        <dbReference type="ARBA" id="ARBA00022839"/>
    </source>
</evidence>
<keyword evidence="4" id="KW-0862">Zinc</keyword>
<dbReference type="InterPro" id="IPR001587">
    <property type="entry name" value="RNase_J_CS"/>
</dbReference>
<evidence type="ECO:0000256" key="1">
    <source>
        <dbReference type="ARBA" id="ARBA00022722"/>
    </source>
</evidence>
<dbReference type="InterPro" id="IPR011108">
    <property type="entry name" value="RMMBL"/>
</dbReference>
<protein>
    <submittedName>
        <fullName evidence="8">37901_t:CDS:1</fullName>
    </submittedName>
</protein>
<dbReference type="EMBL" id="CAJVQB010003530">
    <property type="protein sequence ID" value="CAG8610862.1"/>
    <property type="molecule type" value="Genomic_DNA"/>
</dbReference>
<gene>
    <name evidence="8" type="ORF">GMARGA_LOCUS7349</name>
</gene>
<dbReference type="Gene3D" id="3.60.15.10">
    <property type="entry name" value="Ribonuclease Z/Hydroxyacylglutathione hydrolase-like"/>
    <property type="match status" value="2"/>
</dbReference>
<dbReference type="InterPro" id="IPR036866">
    <property type="entry name" value="RibonucZ/Hydroxyglut_hydro"/>
</dbReference>